<organism evidence="2 3">
    <name type="scientific">Pyricularia grisea</name>
    <name type="common">Crabgrass-specific blast fungus</name>
    <name type="synonym">Magnaporthe grisea</name>
    <dbReference type="NCBI Taxonomy" id="148305"/>
    <lineage>
        <taxon>Eukaryota</taxon>
        <taxon>Fungi</taxon>
        <taxon>Dikarya</taxon>
        <taxon>Ascomycota</taxon>
        <taxon>Pezizomycotina</taxon>
        <taxon>Sordariomycetes</taxon>
        <taxon>Sordariomycetidae</taxon>
        <taxon>Magnaporthales</taxon>
        <taxon>Pyriculariaceae</taxon>
        <taxon>Pyricularia</taxon>
    </lineage>
</organism>
<dbReference type="Gene3D" id="2.60.40.1190">
    <property type="match status" value="1"/>
</dbReference>
<accession>A0ABQ8NH47</accession>
<sequence>MMVSKLALLTAAGALLSGVCGVSGQFNGDDQDMIVPACPHWSMVLWQNPVPKDDNTTFPRTHTTMCYDKTSIHLNFTALDEKDFHFNASQGNNDPIWQYSVMEAFIALGEDDPATYLEFEVNPNNVTFQAIIYNPSKVRDEPMDTAFLGIPFPTATEIDKKTEYWNSYTRIPLGLFNLDSKTVKGTKWRMNFFRTVTSNATFPEQLLGAWKPTPKANFHMTPYFGRVMLD</sequence>
<evidence type="ECO:0000313" key="3">
    <source>
        <dbReference type="Proteomes" id="UP001059893"/>
    </source>
</evidence>
<comment type="caution">
    <text evidence="2">The sequence shown here is derived from an EMBL/GenBank/DDBJ whole genome shotgun (WGS) entry which is preliminary data.</text>
</comment>
<proteinExistence type="predicted"/>
<evidence type="ECO:0000313" key="2">
    <source>
        <dbReference type="EMBL" id="KAI6297027.1"/>
    </source>
</evidence>
<gene>
    <name evidence="2" type="ORF">MCOR33_006569</name>
</gene>
<feature type="signal peptide" evidence="1">
    <location>
        <begin position="1"/>
        <end position="24"/>
    </location>
</feature>
<evidence type="ECO:0000256" key="1">
    <source>
        <dbReference type="SAM" id="SignalP"/>
    </source>
</evidence>
<protein>
    <recommendedName>
        <fullName evidence="4">Carbohydrate-binding domain-containing protein</fullName>
    </recommendedName>
</protein>
<keyword evidence="1" id="KW-0732">Signal</keyword>
<keyword evidence="3" id="KW-1185">Reference proteome</keyword>
<dbReference type="SUPFAM" id="SSF49344">
    <property type="entry name" value="CBD9-like"/>
    <property type="match status" value="1"/>
</dbReference>
<feature type="chain" id="PRO_5046497901" description="Carbohydrate-binding domain-containing protein" evidence="1">
    <location>
        <begin position="25"/>
        <end position="230"/>
    </location>
</feature>
<dbReference type="EMBL" id="JABSND010000121">
    <property type="protein sequence ID" value="KAI6297027.1"/>
    <property type="molecule type" value="Genomic_DNA"/>
</dbReference>
<evidence type="ECO:0008006" key="4">
    <source>
        <dbReference type="Google" id="ProtNLM"/>
    </source>
</evidence>
<name>A0ABQ8NH47_PYRGI</name>
<dbReference type="Proteomes" id="UP001059893">
    <property type="component" value="Unassembled WGS sequence"/>
</dbReference>
<dbReference type="CDD" id="cd09620">
    <property type="entry name" value="CBM9_like_3"/>
    <property type="match status" value="1"/>
</dbReference>
<reference evidence="2" key="1">
    <citation type="submission" date="2021-01" db="EMBL/GenBank/DDBJ databases">
        <title>Deciphering the adaptive evolutionary patterns associated with biogeogrpahic diversity in the finger millet blast pathogen Magnaporthe oryzae in Eastern Africa.</title>
        <authorList>
            <person name="Onyema G."/>
            <person name="Shittu T.A."/>
            <person name="Dodsworth S."/>
            <person name="Devilliers S."/>
            <person name="Muthumeenakshi S."/>
            <person name="Sreenivasaprasad S."/>
        </authorList>
    </citation>
    <scope>NUCLEOTIDE SEQUENCE</scope>
    <source>
        <strain evidence="2">D15/s37</strain>
    </source>
</reference>